<dbReference type="GO" id="GO:0019843">
    <property type="term" value="F:rRNA binding"/>
    <property type="evidence" value="ECO:0007669"/>
    <property type="project" value="UniProtKB-UniRule"/>
</dbReference>
<reference evidence="8 9" key="1">
    <citation type="submission" date="2019-11" db="EMBL/GenBank/DDBJ databases">
        <authorList>
            <person name="Zhang J."/>
            <person name="Sun C."/>
        </authorList>
    </citation>
    <scope>NUCLEOTIDE SEQUENCE [LARGE SCALE GENOMIC DNA]</scope>
    <source>
        <strain evidence="9">sp2</strain>
    </source>
</reference>
<dbReference type="InterPro" id="IPR012340">
    <property type="entry name" value="NA-bd_OB-fold"/>
</dbReference>
<dbReference type="InterPro" id="IPR019979">
    <property type="entry name" value="Ribosomal_uS17_CS"/>
</dbReference>
<dbReference type="InterPro" id="IPR000266">
    <property type="entry name" value="Ribosomal_uS17"/>
</dbReference>
<dbReference type="HAMAP" id="MF_01345_B">
    <property type="entry name" value="Ribosomal_uS17_B"/>
    <property type="match status" value="1"/>
</dbReference>
<evidence type="ECO:0000256" key="2">
    <source>
        <dbReference type="ARBA" id="ARBA00022730"/>
    </source>
</evidence>
<gene>
    <name evidence="6 8" type="primary">rpsQ</name>
    <name evidence="8" type="ORF">GM160_10160</name>
</gene>
<comment type="similarity">
    <text evidence="1 6 7">Belongs to the universal ribosomal protein uS17 family.</text>
</comment>
<dbReference type="Gene3D" id="2.40.50.140">
    <property type="entry name" value="Nucleic acid-binding proteins"/>
    <property type="match status" value="1"/>
</dbReference>
<sequence>MTTVSEEKNVRTREGVVVSDKGDKSITVAVERRVQHPLYGKYMTRTTKLRVHDEENTCRQGDRVEVRETRPISKNKSWTLVRVVERSAE</sequence>
<name>A0A6I6D6V0_9GAMM</name>
<dbReference type="CDD" id="cd00364">
    <property type="entry name" value="Ribosomal_uS17"/>
    <property type="match status" value="1"/>
</dbReference>
<proteinExistence type="inferred from homology"/>
<evidence type="ECO:0000256" key="6">
    <source>
        <dbReference type="HAMAP-Rule" id="MF_01345"/>
    </source>
</evidence>
<evidence type="ECO:0000313" key="9">
    <source>
        <dbReference type="Proteomes" id="UP000427716"/>
    </source>
</evidence>
<evidence type="ECO:0000256" key="1">
    <source>
        <dbReference type="ARBA" id="ARBA00010254"/>
    </source>
</evidence>
<dbReference type="NCBIfam" id="NF004123">
    <property type="entry name" value="PRK05610.1"/>
    <property type="match status" value="1"/>
</dbReference>
<dbReference type="NCBIfam" id="TIGR03635">
    <property type="entry name" value="uS17_bact"/>
    <property type="match status" value="1"/>
</dbReference>
<dbReference type="PRINTS" id="PR00973">
    <property type="entry name" value="RIBOSOMALS17"/>
</dbReference>
<dbReference type="RefSeq" id="WP_136867488.1">
    <property type="nucleotide sequence ID" value="NZ_CP046415.1"/>
</dbReference>
<evidence type="ECO:0000256" key="5">
    <source>
        <dbReference type="ARBA" id="ARBA00023274"/>
    </source>
</evidence>
<keyword evidence="9" id="KW-1185">Reference proteome</keyword>
<dbReference type="EMBL" id="CP046415">
    <property type="protein sequence ID" value="QGT79224.1"/>
    <property type="molecule type" value="Genomic_DNA"/>
</dbReference>
<evidence type="ECO:0000256" key="7">
    <source>
        <dbReference type="RuleBase" id="RU003872"/>
    </source>
</evidence>
<protein>
    <recommendedName>
        <fullName evidence="6">Small ribosomal subunit protein uS17</fullName>
    </recommendedName>
</protein>
<dbReference type="PANTHER" id="PTHR10744:SF1">
    <property type="entry name" value="SMALL RIBOSOMAL SUBUNIT PROTEIN US17M"/>
    <property type="match status" value="1"/>
</dbReference>
<dbReference type="GO" id="GO:0006412">
    <property type="term" value="P:translation"/>
    <property type="evidence" value="ECO:0007669"/>
    <property type="project" value="UniProtKB-UniRule"/>
</dbReference>
<dbReference type="Pfam" id="PF00366">
    <property type="entry name" value="Ribosomal_S17"/>
    <property type="match status" value="1"/>
</dbReference>
<evidence type="ECO:0000256" key="4">
    <source>
        <dbReference type="ARBA" id="ARBA00022980"/>
    </source>
</evidence>
<evidence type="ECO:0000256" key="3">
    <source>
        <dbReference type="ARBA" id="ARBA00022884"/>
    </source>
</evidence>
<dbReference type="AlphaFoldDB" id="A0A6I6D6V0"/>
<accession>A0A6I6D6V0</accession>
<dbReference type="PROSITE" id="PS00056">
    <property type="entry name" value="RIBOSOMAL_S17"/>
    <property type="match status" value="1"/>
</dbReference>
<keyword evidence="2 6" id="KW-0699">rRNA-binding</keyword>
<dbReference type="PANTHER" id="PTHR10744">
    <property type="entry name" value="40S RIBOSOMAL PROTEIN S11 FAMILY MEMBER"/>
    <property type="match status" value="1"/>
</dbReference>
<comment type="subunit">
    <text evidence="6">Part of the 30S ribosomal subunit.</text>
</comment>
<keyword evidence="4 6" id="KW-0689">Ribosomal protein</keyword>
<dbReference type="InterPro" id="IPR019984">
    <property type="entry name" value="Ribosomal_uS17_bact/chlr"/>
</dbReference>
<keyword evidence="3 6" id="KW-0694">RNA-binding</keyword>
<dbReference type="GO" id="GO:0003735">
    <property type="term" value="F:structural constituent of ribosome"/>
    <property type="evidence" value="ECO:0007669"/>
    <property type="project" value="UniProtKB-UniRule"/>
</dbReference>
<comment type="function">
    <text evidence="6">One of the primary rRNA binding proteins, it binds specifically to the 5'-end of 16S ribosomal RNA.</text>
</comment>
<organism evidence="8 9">
    <name type="scientific">Guyparkeria halophila</name>
    <dbReference type="NCBI Taxonomy" id="47960"/>
    <lineage>
        <taxon>Bacteria</taxon>
        <taxon>Pseudomonadati</taxon>
        <taxon>Pseudomonadota</taxon>
        <taxon>Gammaproteobacteria</taxon>
        <taxon>Chromatiales</taxon>
        <taxon>Thioalkalibacteraceae</taxon>
        <taxon>Guyparkeria</taxon>
    </lineage>
</organism>
<keyword evidence="5 6" id="KW-0687">Ribonucleoprotein</keyword>
<dbReference type="SUPFAM" id="SSF50249">
    <property type="entry name" value="Nucleic acid-binding proteins"/>
    <property type="match status" value="1"/>
</dbReference>
<dbReference type="Proteomes" id="UP000427716">
    <property type="component" value="Chromosome"/>
</dbReference>
<dbReference type="GO" id="GO:0022627">
    <property type="term" value="C:cytosolic small ribosomal subunit"/>
    <property type="evidence" value="ECO:0007669"/>
    <property type="project" value="UniProtKB-UniRule"/>
</dbReference>
<evidence type="ECO:0000313" key="8">
    <source>
        <dbReference type="EMBL" id="QGT79224.1"/>
    </source>
</evidence>
<dbReference type="KEGG" id="ghl:GM160_10160"/>